<dbReference type="OrthoDB" id="5835829at2759"/>
<evidence type="ECO:0000256" key="9">
    <source>
        <dbReference type="RuleBase" id="RU362059"/>
    </source>
</evidence>
<evidence type="ECO:0000256" key="8">
    <source>
        <dbReference type="RuleBase" id="RU003718"/>
    </source>
</evidence>
<keyword evidence="9" id="KW-1133">Transmembrane helix</keyword>
<dbReference type="PANTHER" id="PTHR48043:SF145">
    <property type="entry name" value="FI06409P-RELATED"/>
    <property type="match status" value="1"/>
</dbReference>
<evidence type="ECO:0000256" key="4">
    <source>
        <dbReference type="ARBA" id="ARBA00022676"/>
    </source>
</evidence>
<dbReference type="FunFam" id="3.40.50.2000:FF:000050">
    <property type="entry name" value="UDP-glucuronosyltransferase"/>
    <property type="match status" value="1"/>
</dbReference>
<dbReference type="AlphaFoldDB" id="A0A195CGD9"/>
<evidence type="ECO:0000313" key="10">
    <source>
        <dbReference type="EMBL" id="KYM99800.1"/>
    </source>
</evidence>
<proteinExistence type="inferred from homology"/>
<reference evidence="10 11" key="1">
    <citation type="submission" date="2016-03" db="EMBL/GenBank/DDBJ databases">
        <title>Cyphomyrmex costatus WGS genome.</title>
        <authorList>
            <person name="Nygaard S."/>
            <person name="Hu H."/>
            <person name="Boomsma J."/>
            <person name="Zhang G."/>
        </authorList>
    </citation>
    <scope>NUCLEOTIDE SEQUENCE [LARGE SCALE GENOMIC DNA]</scope>
    <source>
        <strain evidence="10">MS0001</strain>
        <tissue evidence="10">Whole body</tissue>
    </source>
</reference>
<keyword evidence="7" id="KW-0862">Zinc</keyword>
<protein>
    <recommendedName>
        <fullName evidence="9">UDP-glucuronosyltransferase</fullName>
        <ecNumber evidence="9">2.4.1.17</ecNumber>
    </recommendedName>
</protein>
<dbReference type="SUPFAM" id="SSF53756">
    <property type="entry name" value="UDP-Glycosyltransferase/glycogen phosphorylase"/>
    <property type="match status" value="1"/>
</dbReference>
<keyword evidence="6" id="KW-0479">Metal-binding</keyword>
<dbReference type="KEGG" id="ccoa:108776430"/>
<gene>
    <name evidence="10" type="ORF">ALC62_09418</name>
</gene>
<dbReference type="STRING" id="456900.A0A195CGD9"/>
<dbReference type="InterPro" id="IPR002213">
    <property type="entry name" value="UDP_glucos_trans"/>
</dbReference>
<dbReference type="InterPro" id="IPR035595">
    <property type="entry name" value="UDP_glycos_trans_CS"/>
</dbReference>
<dbReference type="Pfam" id="PF00201">
    <property type="entry name" value="UDPGT"/>
    <property type="match status" value="1"/>
</dbReference>
<evidence type="ECO:0000256" key="3">
    <source>
        <dbReference type="ARBA" id="ARBA00009995"/>
    </source>
</evidence>
<keyword evidence="4 8" id="KW-0328">Glycosyltransferase</keyword>
<evidence type="ECO:0000313" key="11">
    <source>
        <dbReference type="Proteomes" id="UP000078542"/>
    </source>
</evidence>
<dbReference type="PROSITE" id="PS00375">
    <property type="entry name" value="UDPGT"/>
    <property type="match status" value="1"/>
</dbReference>
<keyword evidence="5 8" id="KW-0808">Transferase</keyword>
<dbReference type="PROSITE" id="PS00133">
    <property type="entry name" value="CARBOXYPEPT_ZN_2"/>
    <property type="match status" value="1"/>
</dbReference>
<dbReference type="GO" id="GO:0046872">
    <property type="term" value="F:metal ion binding"/>
    <property type="evidence" value="ECO:0007669"/>
    <property type="project" value="UniProtKB-KW"/>
</dbReference>
<dbReference type="PANTHER" id="PTHR48043">
    <property type="entry name" value="EG:EG0003.4 PROTEIN-RELATED"/>
    <property type="match status" value="1"/>
</dbReference>
<evidence type="ECO:0000256" key="2">
    <source>
        <dbReference type="ARBA" id="ARBA00005988"/>
    </source>
</evidence>
<dbReference type="GO" id="GO:0016020">
    <property type="term" value="C:membrane"/>
    <property type="evidence" value="ECO:0007669"/>
    <property type="project" value="UniProtKB-SubCell"/>
</dbReference>
<sequence length="520" mass="59302">MRVLLVIFPLLIYLSTCHGYRILGLFPFQGKSHFVMFEHLMKGLAKKGHQIDVVSKFPLKKPYPNYTDIVTLPTTLRLVNNMSFELMQQLLSSNPTYAVATVGGNELCEFLGNPEIKELAKPKNPPYDAVLIEVFGAQCFGVIAHMLKVPLIGISTTALYPWLFDMIAQPESLAITPSNLLSLTESMNFWQRLQNIVFTTYDKWYFNYLTTREQDRMIREHFGPDMPSVRELEKKVSLVLINSHITLNGIQPKTAAAVDVGGIHVQDEDETLQPELEKWMNDSKDGFIYFTFGSMMMIETFPRKFLTVLYASLGKIAPVRVIMKIPKPEKLPAALPENIYISPWMPQIKVLKHPNIKAFITHGGLMGTQESIACGVPMIGIPLFADQFTNIDRYVARNIALRLDIDTITEESFDAALNAILRDPLYRETARKLSQRFLDRPLNAIDTANYWIEYIIRYGEDSLRSPAMDLTWWQISLIDVIGFLLFCTAIVVAIVVFTVRFVKEMLNENHKSLSYSKKIN</sequence>
<comment type="catalytic activity">
    <reaction evidence="9">
        <text>glucuronate acceptor + UDP-alpha-D-glucuronate = acceptor beta-D-glucuronoside + UDP + H(+)</text>
        <dbReference type="Rhea" id="RHEA:21032"/>
        <dbReference type="ChEBI" id="CHEBI:15378"/>
        <dbReference type="ChEBI" id="CHEBI:58052"/>
        <dbReference type="ChEBI" id="CHEBI:58223"/>
        <dbReference type="ChEBI" id="CHEBI:132367"/>
        <dbReference type="ChEBI" id="CHEBI:132368"/>
        <dbReference type="EC" id="2.4.1.17"/>
    </reaction>
</comment>
<keyword evidence="9" id="KW-0732">Signal</keyword>
<keyword evidence="9" id="KW-0812">Transmembrane</keyword>
<organism evidence="10 11">
    <name type="scientific">Cyphomyrmex costatus</name>
    <dbReference type="NCBI Taxonomy" id="456900"/>
    <lineage>
        <taxon>Eukaryota</taxon>
        <taxon>Metazoa</taxon>
        <taxon>Ecdysozoa</taxon>
        <taxon>Arthropoda</taxon>
        <taxon>Hexapoda</taxon>
        <taxon>Insecta</taxon>
        <taxon>Pterygota</taxon>
        <taxon>Neoptera</taxon>
        <taxon>Endopterygota</taxon>
        <taxon>Hymenoptera</taxon>
        <taxon>Apocrita</taxon>
        <taxon>Aculeata</taxon>
        <taxon>Formicoidea</taxon>
        <taxon>Formicidae</taxon>
        <taxon>Myrmicinae</taxon>
        <taxon>Cyphomyrmex</taxon>
    </lineage>
</organism>
<comment type="cofactor">
    <cofactor evidence="1">
        <name>Zn(2+)</name>
        <dbReference type="ChEBI" id="CHEBI:29105"/>
    </cofactor>
</comment>
<feature type="chain" id="PRO_5008443963" description="UDP-glucuronosyltransferase" evidence="9">
    <location>
        <begin position="20"/>
        <end position="520"/>
    </location>
</feature>
<accession>A0A195CGD9</accession>
<dbReference type="Gene3D" id="3.40.50.2000">
    <property type="entry name" value="Glycogen Phosphorylase B"/>
    <property type="match status" value="1"/>
</dbReference>
<dbReference type="CDD" id="cd03784">
    <property type="entry name" value="GT1_Gtf-like"/>
    <property type="match status" value="1"/>
</dbReference>
<evidence type="ECO:0000256" key="1">
    <source>
        <dbReference type="ARBA" id="ARBA00001947"/>
    </source>
</evidence>
<evidence type="ECO:0000256" key="5">
    <source>
        <dbReference type="ARBA" id="ARBA00022679"/>
    </source>
</evidence>
<name>A0A195CGD9_9HYME</name>
<feature type="transmembrane region" description="Helical" evidence="9">
    <location>
        <begin position="472"/>
        <end position="502"/>
    </location>
</feature>
<dbReference type="InterPro" id="IPR057247">
    <property type="entry name" value="CARBOXYPEPT_ZN_2"/>
</dbReference>
<dbReference type="EMBL" id="KQ977791">
    <property type="protein sequence ID" value="KYM99800.1"/>
    <property type="molecule type" value="Genomic_DNA"/>
</dbReference>
<dbReference type="InterPro" id="IPR050271">
    <property type="entry name" value="UDP-glycosyltransferase"/>
</dbReference>
<comment type="subcellular location">
    <subcellularLocation>
        <location evidence="9">Membrane</location>
        <topology evidence="9">Single-pass membrane protein</topology>
    </subcellularLocation>
</comment>
<dbReference type="EC" id="2.4.1.17" evidence="9"/>
<evidence type="ECO:0000256" key="7">
    <source>
        <dbReference type="ARBA" id="ARBA00022833"/>
    </source>
</evidence>
<feature type="signal peptide" evidence="9">
    <location>
        <begin position="1"/>
        <end position="19"/>
    </location>
</feature>
<comment type="similarity">
    <text evidence="2">Belongs to the peptidase M14 family.</text>
</comment>
<keyword evidence="9" id="KW-0472">Membrane</keyword>
<dbReference type="Proteomes" id="UP000078542">
    <property type="component" value="Unassembled WGS sequence"/>
</dbReference>
<evidence type="ECO:0000256" key="6">
    <source>
        <dbReference type="ARBA" id="ARBA00022723"/>
    </source>
</evidence>
<dbReference type="GO" id="GO:0015020">
    <property type="term" value="F:glucuronosyltransferase activity"/>
    <property type="evidence" value="ECO:0007669"/>
    <property type="project" value="UniProtKB-EC"/>
</dbReference>
<keyword evidence="11" id="KW-1185">Reference proteome</keyword>
<comment type="similarity">
    <text evidence="3 8">Belongs to the UDP-glycosyltransferase family.</text>
</comment>